<organism evidence="2 3">
    <name type="scientific">Wickerhamomyces pijperi</name>
    <name type="common">Yeast</name>
    <name type="synonym">Pichia pijperi</name>
    <dbReference type="NCBI Taxonomy" id="599730"/>
    <lineage>
        <taxon>Eukaryota</taxon>
        <taxon>Fungi</taxon>
        <taxon>Dikarya</taxon>
        <taxon>Ascomycota</taxon>
        <taxon>Saccharomycotina</taxon>
        <taxon>Saccharomycetes</taxon>
        <taxon>Phaffomycetales</taxon>
        <taxon>Wickerhamomycetaceae</taxon>
        <taxon>Wickerhamomyces</taxon>
    </lineage>
</organism>
<dbReference type="Pfam" id="PF02257">
    <property type="entry name" value="RFX_DNA_binding"/>
    <property type="match status" value="1"/>
</dbReference>
<dbReference type="InterPro" id="IPR036390">
    <property type="entry name" value="WH_DNA-bd_sf"/>
</dbReference>
<comment type="caution">
    <text evidence="2">The sequence shown here is derived from an EMBL/GenBank/DDBJ whole genome shotgun (WGS) entry which is preliminary data.</text>
</comment>
<dbReference type="GO" id="GO:0006355">
    <property type="term" value="P:regulation of DNA-templated transcription"/>
    <property type="evidence" value="ECO:0007669"/>
    <property type="project" value="InterPro"/>
</dbReference>
<dbReference type="OrthoDB" id="10584516at2759"/>
<dbReference type="Proteomes" id="UP000774326">
    <property type="component" value="Unassembled WGS sequence"/>
</dbReference>
<dbReference type="InterPro" id="IPR003150">
    <property type="entry name" value="DNA-bd_RFX"/>
</dbReference>
<gene>
    <name evidence="2" type="ORF">WICPIJ_008165</name>
</gene>
<protein>
    <recommendedName>
        <fullName evidence="1">RFX-type winged-helix domain-containing protein</fullName>
    </recommendedName>
</protein>
<name>A0A9P8PYA1_WICPI</name>
<sequence length="378" mass="44873">MTTNENEELNYVLENVHLNKKEFLKKIPDAFKRSKHHETKIISLYIIKHLFKEVQDDEANVPKTEAYELYQQTMKSQNLCQVNNISQFGKLLSLLFRDSKHFKIRRIGSRSSTRYCYFGISFRDPETSNLKTSQKTIDARTALTCIDKTIRFRYLNSNNKFSAVKNYRFNRPSKPSDPLIIELDELFRSFLTDTDLNLSQLIFRSHVPNLIFKCFQNSNVFIKEIDTKMFRIMHQEFEDLNLFDTVIVKQLEGFEKNEALSKVKASLNFFFQDEENSDMQSFDYSFLKNYFNIVIDSSYNINTLKLKIVNFILQILKAFNYENFASILLNFKHLTSCVLRELSVNRKSTFTLYWYLLCSMDELIRVVLEYYALKRLKS</sequence>
<dbReference type="InterPro" id="IPR036388">
    <property type="entry name" value="WH-like_DNA-bd_sf"/>
</dbReference>
<evidence type="ECO:0000259" key="1">
    <source>
        <dbReference type="Pfam" id="PF02257"/>
    </source>
</evidence>
<dbReference type="GO" id="GO:0003677">
    <property type="term" value="F:DNA binding"/>
    <property type="evidence" value="ECO:0007669"/>
    <property type="project" value="InterPro"/>
</dbReference>
<reference evidence="2" key="2">
    <citation type="submission" date="2021-01" db="EMBL/GenBank/DDBJ databases">
        <authorList>
            <person name="Schikora-Tamarit M.A."/>
        </authorList>
    </citation>
    <scope>NUCLEOTIDE SEQUENCE</scope>
    <source>
        <strain evidence="2">CBS2887</strain>
    </source>
</reference>
<dbReference type="AlphaFoldDB" id="A0A9P8PYA1"/>
<dbReference type="Gene3D" id="1.10.10.10">
    <property type="entry name" value="Winged helix-like DNA-binding domain superfamily/Winged helix DNA-binding domain"/>
    <property type="match status" value="1"/>
</dbReference>
<dbReference type="SUPFAM" id="SSF46785">
    <property type="entry name" value="Winged helix' DNA-binding domain"/>
    <property type="match status" value="1"/>
</dbReference>
<reference evidence="2" key="1">
    <citation type="journal article" date="2021" name="Open Biol.">
        <title>Shared evolutionary footprints suggest mitochondrial oxidative damage underlies multiple complex I losses in fungi.</title>
        <authorList>
            <person name="Schikora-Tamarit M.A."/>
            <person name="Marcet-Houben M."/>
            <person name="Nosek J."/>
            <person name="Gabaldon T."/>
        </authorList>
    </citation>
    <scope>NUCLEOTIDE SEQUENCE</scope>
    <source>
        <strain evidence="2">CBS2887</strain>
    </source>
</reference>
<accession>A0A9P8PYA1</accession>
<evidence type="ECO:0000313" key="3">
    <source>
        <dbReference type="Proteomes" id="UP000774326"/>
    </source>
</evidence>
<feature type="domain" description="RFX-type winged-helix" evidence="1">
    <location>
        <begin position="55"/>
        <end position="123"/>
    </location>
</feature>
<evidence type="ECO:0000313" key="2">
    <source>
        <dbReference type="EMBL" id="KAH3680683.1"/>
    </source>
</evidence>
<keyword evidence="3" id="KW-1185">Reference proteome</keyword>
<dbReference type="EMBL" id="JAEUBG010004689">
    <property type="protein sequence ID" value="KAH3680683.1"/>
    <property type="molecule type" value="Genomic_DNA"/>
</dbReference>
<proteinExistence type="predicted"/>